<reference evidence="1" key="1">
    <citation type="submission" date="2018-06" db="EMBL/GenBank/DDBJ databases">
        <authorList>
            <person name="Zhirakovskaya E."/>
        </authorList>
    </citation>
    <scope>NUCLEOTIDE SEQUENCE</scope>
</reference>
<accession>A0A3B0WL43</accession>
<gene>
    <name evidence="1" type="ORF">MNBD_GAMMA05-1155</name>
</gene>
<organism evidence="1">
    <name type="scientific">hydrothermal vent metagenome</name>
    <dbReference type="NCBI Taxonomy" id="652676"/>
    <lineage>
        <taxon>unclassified sequences</taxon>
        <taxon>metagenomes</taxon>
        <taxon>ecological metagenomes</taxon>
    </lineage>
</organism>
<dbReference type="EMBL" id="UOFE01000033">
    <property type="protein sequence ID" value="VAW53250.1"/>
    <property type="molecule type" value="Genomic_DNA"/>
</dbReference>
<proteinExistence type="predicted"/>
<dbReference type="AlphaFoldDB" id="A0A3B0WL43"/>
<protein>
    <submittedName>
        <fullName evidence="1">Uncharacterized protein</fullName>
    </submittedName>
</protein>
<evidence type="ECO:0000313" key="1">
    <source>
        <dbReference type="EMBL" id="VAW53250.1"/>
    </source>
</evidence>
<sequence length="64" mass="7294">MNLNNNKSWLFSVFAFVTLFAGSSFLFIGDSVAQEDRVQFSTLSDADIEMILAVKEEMREARKQ</sequence>
<name>A0A3B0WL43_9ZZZZ</name>